<evidence type="ECO:0000313" key="1">
    <source>
        <dbReference type="EMBL" id="ADH87500.1"/>
    </source>
</evidence>
<sequence>MRLSPRRLLRPRALKEADQRDTGAENVLAGEPGGLVGVAGDAGFQYALVLAARARHAVGQHELGTQVAVDAVQRGADGLQVVGPRGRLVERIVEAAVELAPVRGIRLRGECIGEALGVLEPLVRDALHRIAQDFRLQQGAEFEDLADLVGRERGDHGAAVALRRHQALLLETRQRLAHRDAADVEQAGDVVLPKGLAFGNVALGDGLAQRVENDVRRGCHLRDVRCLNLHLVSPPGFAADRLKSPIRCRQVLCAACGFGGRRARGATAQ</sequence>
<organism evidence="1 2">
    <name type="scientific">Ancylobacter novellus (strain ATCC 8093 / DSM 506 / JCM 20403 / CCM 1077 / IAM 12100 / NBRC 12443 / NCIMB 10456)</name>
    <name type="common">Starkeya novella</name>
    <dbReference type="NCBI Taxonomy" id="639283"/>
    <lineage>
        <taxon>Bacteria</taxon>
        <taxon>Pseudomonadati</taxon>
        <taxon>Pseudomonadota</taxon>
        <taxon>Alphaproteobacteria</taxon>
        <taxon>Hyphomicrobiales</taxon>
        <taxon>Xanthobacteraceae</taxon>
        <taxon>Ancylobacter</taxon>
    </lineage>
</organism>
<dbReference type="KEGG" id="sno:Snov_0164"/>
<dbReference type="STRING" id="639283.Snov_0164"/>
<accession>D7A0Z0</accession>
<dbReference type="AlphaFoldDB" id="D7A0Z0"/>
<name>D7A0Z0_ANCN5</name>
<dbReference type="Proteomes" id="UP000006633">
    <property type="component" value="Chromosome"/>
</dbReference>
<protein>
    <submittedName>
        <fullName evidence="1">Uncharacterized protein</fullName>
    </submittedName>
</protein>
<keyword evidence="2" id="KW-1185">Reference proteome</keyword>
<evidence type="ECO:0000313" key="2">
    <source>
        <dbReference type="Proteomes" id="UP000006633"/>
    </source>
</evidence>
<proteinExistence type="predicted"/>
<dbReference type="HOGENOM" id="CLU_1034089_0_0_5"/>
<gene>
    <name evidence="1" type="ordered locus">Snov_0164</name>
</gene>
<reference evidence="1 2" key="1">
    <citation type="journal article" date="2012" name="Stand. Genomic Sci.">
        <title>Complete genome sequence of the facultatively chemolithoautotrophic and methylotrophic alpha Proteobacterium Starkeya novella type strain (ATCC 8093(T)).</title>
        <authorList>
            <person name="Kappler U."/>
            <person name="Davenport K."/>
            <person name="Beatson S."/>
            <person name="Lucas S."/>
            <person name="Lapidus A."/>
            <person name="Copeland A."/>
            <person name="Berry K.W."/>
            <person name="Glavina Del Rio T."/>
            <person name="Hammon N."/>
            <person name="Dalin E."/>
            <person name="Tice H."/>
            <person name="Pitluck S."/>
            <person name="Richardson P."/>
            <person name="Bruce D."/>
            <person name="Goodwin L.A."/>
            <person name="Han C."/>
            <person name="Tapia R."/>
            <person name="Detter J.C."/>
            <person name="Chang Y.J."/>
            <person name="Jeffries C.D."/>
            <person name="Land M."/>
            <person name="Hauser L."/>
            <person name="Kyrpides N.C."/>
            <person name="Goker M."/>
            <person name="Ivanova N."/>
            <person name="Klenk H.P."/>
            <person name="Woyke T."/>
        </authorList>
    </citation>
    <scope>NUCLEOTIDE SEQUENCE [LARGE SCALE GENOMIC DNA]</scope>
    <source>
        <strain evidence="2">ATCC 8093 / DSM 506 / JCM 20403 / CCM 1077 / IAM 12100 / NBRC 12443 / NCIMB 10456</strain>
    </source>
</reference>
<dbReference type="EMBL" id="CP002026">
    <property type="protein sequence ID" value="ADH87500.1"/>
    <property type="molecule type" value="Genomic_DNA"/>
</dbReference>